<dbReference type="SUPFAM" id="SSF51445">
    <property type="entry name" value="(Trans)glycosidases"/>
    <property type="match status" value="1"/>
</dbReference>
<keyword evidence="6" id="KW-1185">Reference proteome</keyword>
<comment type="similarity">
    <text evidence="1 4">Belongs to the glycosyl hydrolase 1 family.</text>
</comment>
<dbReference type="Pfam" id="PF00232">
    <property type="entry name" value="Glyco_hydro_1"/>
    <property type="match status" value="1"/>
</dbReference>
<gene>
    <name evidence="5" type="primary">bgla</name>
    <name evidence="5" type="ORF">NRIC_23300</name>
</gene>
<comment type="caution">
    <text evidence="5">The sequence shown here is derived from an EMBL/GenBank/DDBJ whole genome shotgun (WGS) entry which is preliminary data.</text>
</comment>
<dbReference type="OrthoDB" id="9765195at2"/>
<keyword evidence="3" id="KW-0326">Glycosidase</keyword>
<dbReference type="FunFam" id="3.20.20.80:FF:000004">
    <property type="entry name" value="Beta-glucosidase 6-phospho-beta-glucosidase"/>
    <property type="match status" value="1"/>
</dbReference>
<dbReference type="InterPro" id="IPR017853">
    <property type="entry name" value="GH"/>
</dbReference>
<dbReference type="InterPro" id="IPR001360">
    <property type="entry name" value="Glyco_hydro_1"/>
</dbReference>
<dbReference type="Gene3D" id="3.20.20.80">
    <property type="entry name" value="Glycosidases"/>
    <property type="match status" value="1"/>
</dbReference>
<dbReference type="RefSeq" id="WP_146622864.1">
    <property type="nucleotide sequence ID" value="NZ_BJCC01000018.1"/>
</dbReference>
<evidence type="ECO:0000256" key="1">
    <source>
        <dbReference type="ARBA" id="ARBA00010838"/>
    </source>
</evidence>
<dbReference type="EMBL" id="BJCC01000018">
    <property type="protein sequence ID" value="GCF94439.1"/>
    <property type="molecule type" value="Genomic_DNA"/>
</dbReference>
<sequence>MSVIAHLKTDFPADFLWGASTSAFQVEGAAAEDGKGLSVADIRSLEGKYLDTSVSVDHYHHLAEDVALMKELGLTSYRFSISWTRIFPNGNDSHPNTRGLAFYRRLITLLKKSGIEPIVTIFHFDLPQSLVEQYNGWADRRCVDDYVRYAKLLFEEFGSMVNYWLTINEHSLLINVPSMIGLKEENPKKLRAMAEYANYHMFLAQAKTFNLCHKLLPNAKIGPAVSYMTNLSYNHKSSDALLGKSLEDMVSFITMDVAVRGEFPTYYLRKLQEKNISLPFQPEDEKEFLTGRADFLGLNWYCTSIFRHNEQAASKMLAGVVDHIERYNDPELLHTEWGFSFDPLGLRYALQRVHDRYPHLPLMITECGWSEREHLENGKIHDQTRIRFLNDHIYQLREALRDGVNIISFNPWSFIDLLSVNDGIEKRYGLIFVDRDNLSEKKLKRYKKDSFYFYQQVIQQNGANLEAPMNSNSM</sequence>
<keyword evidence="2" id="KW-0378">Hydrolase</keyword>
<evidence type="ECO:0000256" key="4">
    <source>
        <dbReference type="RuleBase" id="RU003690"/>
    </source>
</evidence>
<evidence type="ECO:0000313" key="5">
    <source>
        <dbReference type="EMBL" id="GCF94439.1"/>
    </source>
</evidence>
<dbReference type="GO" id="GO:0016052">
    <property type="term" value="P:carbohydrate catabolic process"/>
    <property type="evidence" value="ECO:0007669"/>
    <property type="project" value="TreeGrafter"/>
</dbReference>
<reference evidence="6" key="1">
    <citation type="submission" date="2019-02" db="EMBL/GenBank/DDBJ databases">
        <title>Draft genome sequence of Enterococcus sp. Gos25-1.</title>
        <authorList>
            <person name="Tanaka N."/>
            <person name="Shiwa Y."/>
            <person name="Fujita N."/>
        </authorList>
    </citation>
    <scope>NUCLEOTIDE SEQUENCE [LARGE SCALE GENOMIC DNA]</scope>
    <source>
        <strain evidence="6">Gos25-1</strain>
    </source>
</reference>
<name>A0A4V0WPN1_9ENTE</name>
<dbReference type="GO" id="GO:0008422">
    <property type="term" value="F:beta-glucosidase activity"/>
    <property type="evidence" value="ECO:0007669"/>
    <property type="project" value="TreeGrafter"/>
</dbReference>
<accession>A0A4V0WPN1</accession>
<dbReference type="PANTHER" id="PTHR10353:SF136">
    <property type="entry name" value="ARYL-PHOSPHO-BETA-D-GLUCOSIDASE BGLC"/>
    <property type="match status" value="1"/>
</dbReference>
<dbReference type="PRINTS" id="PR00131">
    <property type="entry name" value="GLHYDRLASE1"/>
</dbReference>
<dbReference type="InterPro" id="IPR033132">
    <property type="entry name" value="GH_1_N_CS"/>
</dbReference>
<dbReference type="AlphaFoldDB" id="A0A4V0WPN1"/>
<proteinExistence type="inferred from homology"/>
<evidence type="ECO:0000256" key="3">
    <source>
        <dbReference type="ARBA" id="ARBA00023295"/>
    </source>
</evidence>
<dbReference type="Proteomes" id="UP000290567">
    <property type="component" value="Unassembled WGS sequence"/>
</dbReference>
<evidence type="ECO:0000313" key="6">
    <source>
        <dbReference type="Proteomes" id="UP000290567"/>
    </source>
</evidence>
<evidence type="ECO:0000256" key="2">
    <source>
        <dbReference type="ARBA" id="ARBA00022801"/>
    </source>
</evidence>
<organism evidence="5 6">
    <name type="scientific">Enterococcus florum</name>
    <dbReference type="NCBI Taxonomy" id="2480627"/>
    <lineage>
        <taxon>Bacteria</taxon>
        <taxon>Bacillati</taxon>
        <taxon>Bacillota</taxon>
        <taxon>Bacilli</taxon>
        <taxon>Lactobacillales</taxon>
        <taxon>Enterococcaceae</taxon>
        <taxon>Enterococcus</taxon>
    </lineage>
</organism>
<dbReference type="PROSITE" id="PS00653">
    <property type="entry name" value="GLYCOSYL_HYDROL_F1_2"/>
    <property type="match status" value="1"/>
</dbReference>
<dbReference type="PANTHER" id="PTHR10353">
    <property type="entry name" value="GLYCOSYL HYDROLASE"/>
    <property type="match status" value="1"/>
</dbReference>
<protein>
    <submittedName>
        <fullName evidence="5">6-phospho-beta-glucosidase</fullName>
    </submittedName>
</protein>
<dbReference type="GO" id="GO:0005829">
    <property type="term" value="C:cytosol"/>
    <property type="evidence" value="ECO:0007669"/>
    <property type="project" value="TreeGrafter"/>
</dbReference>